<dbReference type="EMBL" id="RQGA01000017">
    <property type="protein sequence ID" value="TGL35767.1"/>
    <property type="molecule type" value="Genomic_DNA"/>
</dbReference>
<dbReference type="SUPFAM" id="SSF53474">
    <property type="entry name" value="alpha/beta-Hydrolases"/>
    <property type="match status" value="1"/>
</dbReference>
<protein>
    <submittedName>
        <fullName evidence="2">Alpha/beta hydrolase</fullName>
    </submittedName>
</protein>
<dbReference type="GO" id="GO:0016787">
    <property type="term" value="F:hydrolase activity"/>
    <property type="evidence" value="ECO:0007669"/>
    <property type="project" value="UniProtKB-KW"/>
</dbReference>
<sequence>MHGIQTKSDLNREGSNRKMKSKSFRFRNWECAYLDSETPGPVLVFSHANGYSAGCYQYYFNLLSKHYRVLAPDFLGHGRSEFSLEFHNWNVFRDQILALLDHESVLKTNIIGHSLGGASSLLAAAKEPDRFEKVLAMDPVILGWKMILLSKFLENPLAMGAKKRRSHFKSIELVRRSFRKFPAFANFEPSIFEDYLNSCFVSTGHEAEVKLCCDPRVEAKIFGHAHFHVFKNFYGIKTENHIAIPEKFEVCSPKHANLLTKVHPNSDVTIFPGFTHFFPFERPEETWNWMQKCLGIKEGQIS</sequence>
<gene>
    <name evidence="2" type="ORF">EHQ49_17105</name>
</gene>
<name>A0A4R9JA33_9LEPT</name>
<evidence type="ECO:0000259" key="1">
    <source>
        <dbReference type="Pfam" id="PF00561"/>
    </source>
</evidence>
<dbReference type="RefSeq" id="WP_135580948.1">
    <property type="nucleotide sequence ID" value="NZ_RQGA01000017.1"/>
</dbReference>
<feature type="domain" description="AB hydrolase-1" evidence="1">
    <location>
        <begin position="41"/>
        <end position="144"/>
    </location>
</feature>
<dbReference type="PANTHER" id="PTHR43194:SF2">
    <property type="entry name" value="PEROXISOMAL MEMBRANE PROTEIN LPX1"/>
    <property type="match status" value="1"/>
</dbReference>
<evidence type="ECO:0000313" key="3">
    <source>
        <dbReference type="Proteomes" id="UP000298125"/>
    </source>
</evidence>
<dbReference type="PRINTS" id="PR00111">
    <property type="entry name" value="ABHYDROLASE"/>
</dbReference>
<proteinExistence type="predicted"/>
<dbReference type="OrthoDB" id="9805423at2"/>
<accession>A0A4R9JA33</accession>
<dbReference type="Gene3D" id="3.40.50.1820">
    <property type="entry name" value="alpha/beta hydrolase"/>
    <property type="match status" value="1"/>
</dbReference>
<dbReference type="Proteomes" id="UP000298125">
    <property type="component" value="Unassembled WGS sequence"/>
</dbReference>
<keyword evidence="2" id="KW-0378">Hydrolase</keyword>
<organism evidence="2 3">
    <name type="scientific">Leptospira perdikensis</name>
    <dbReference type="NCBI Taxonomy" id="2484948"/>
    <lineage>
        <taxon>Bacteria</taxon>
        <taxon>Pseudomonadati</taxon>
        <taxon>Spirochaetota</taxon>
        <taxon>Spirochaetia</taxon>
        <taxon>Leptospirales</taxon>
        <taxon>Leptospiraceae</taxon>
        <taxon>Leptospira</taxon>
    </lineage>
</organism>
<keyword evidence="3" id="KW-1185">Reference proteome</keyword>
<dbReference type="InterPro" id="IPR000073">
    <property type="entry name" value="AB_hydrolase_1"/>
</dbReference>
<dbReference type="InterPro" id="IPR050228">
    <property type="entry name" value="Carboxylesterase_BioH"/>
</dbReference>
<dbReference type="InterPro" id="IPR029058">
    <property type="entry name" value="AB_hydrolase_fold"/>
</dbReference>
<dbReference type="PANTHER" id="PTHR43194">
    <property type="entry name" value="HYDROLASE ALPHA/BETA FOLD FAMILY"/>
    <property type="match status" value="1"/>
</dbReference>
<dbReference type="Pfam" id="PF00561">
    <property type="entry name" value="Abhydrolase_1"/>
    <property type="match status" value="1"/>
</dbReference>
<comment type="caution">
    <text evidence="2">The sequence shown here is derived from an EMBL/GenBank/DDBJ whole genome shotgun (WGS) entry which is preliminary data.</text>
</comment>
<dbReference type="AlphaFoldDB" id="A0A4R9JA33"/>
<evidence type="ECO:0000313" key="2">
    <source>
        <dbReference type="EMBL" id="TGL35767.1"/>
    </source>
</evidence>
<reference evidence="2" key="1">
    <citation type="journal article" date="2019" name="PLoS Negl. Trop. Dis.">
        <title>Revisiting the worldwide diversity of Leptospira species in the environment.</title>
        <authorList>
            <person name="Vincent A.T."/>
            <person name="Schiettekatte O."/>
            <person name="Bourhy P."/>
            <person name="Veyrier F.J."/>
            <person name="Picardeau M."/>
        </authorList>
    </citation>
    <scope>NUCLEOTIDE SEQUENCE [LARGE SCALE GENOMIC DNA]</scope>
    <source>
        <strain evidence="2">201702692</strain>
    </source>
</reference>